<dbReference type="Gene3D" id="1.25.40.20">
    <property type="entry name" value="Ankyrin repeat-containing domain"/>
    <property type="match status" value="2"/>
</dbReference>
<keyword evidence="1" id="KW-0677">Repeat</keyword>
<evidence type="ECO:0000256" key="1">
    <source>
        <dbReference type="ARBA" id="ARBA00022737"/>
    </source>
</evidence>
<reference evidence="4 5" key="1">
    <citation type="submission" date="2017-08" db="EMBL/GenBank/DDBJ databases">
        <title>Substantial Increase in Enzyme Production by Combined Drug-Resistance Mutations in Paenibacillus agaridevorans.</title>
        <authorList>
            <person name="Tanaka Y."/>
            <person name="Funane K."/>
            <person name="Hosaka T."/>
            <person name="Shiwa Y."/>
            <person name="Fujita N."/>
            <person name="Miyazaki T."/>
            <person name="Yoshikawa H."/>
            <person name="Murakami K."/>
            <person name="Kasahara K."/>
            <person name="Inaoka T."/>
            <person name="Hiraga Y."/>
            <person name="Ochi K."/>
        </authorList>
    </citation>
    <scope>NUCLEOTIDE SEQUENCE [LARGE SCALE GENOMIC DNA]</scope>
    <source>
        <strain evidence="4 5">T-3040</strain>
    </source>
</reference>
<proteinExistence type="predicted"/>
<dbReference type="PANTHER" id="PTHR24198">
    <property type="entry name" value="ANKYRIN REPEAT AND PROTEIN KINASE DOMAIN-CONTAINING PROTEIN"/>
    <property type="match status" value="1"/>
</dbReference>
<feature type="repeat" description="ANK" evidence="3">
    <location>
        <begin position="94"/>
        <end position="126"/>
    </location>
</feature>
<evidence type="ECO:0000313" key="4">
    <source>
        <dbReference type="EMBL" id="GBG09776.1"/>
    </source>
</evidence>
<sequence length="242" mass="26263">MNDIPMYIQDDEPLAKEITAAIRAGDTGGLKKLLEADEGLSKVRIETKNQDYRGIRSLLHIATDWPGRIPNGPEVIRLLVTNGADVNAKFQGAHAETPLHWAASNNDVEALDALLDAGADIEAGGSVIDGGTALSDAVAFGQWDTAHRLAERGAKQLLWHAAALGNMDEVRRFVEEDKSKNPKQLNQAFWLACHGGQREAAEYLKTCGADINWVGYDGLTPLDAARRSGADDLVNWLVSVRE</sequence>
<evidence type="ECO:0000256" key="2">
    <source>
        <dbReference type="ARBA" id="ARBA00023043"/>
    </source>
</evidence>
<evidence type="ECO:0000256" key="3">
    <source>
        <dbReference type="PROSITE-ProRule" id="PRU00023"/>
    </source>
</evidence>
<organism evidence="4 5">
    <name type="scientific">Paenibacillus agaridevorans</name>
    <dbReference type="NCBI Taxonomy" id="171404"/>
    <lineage>
        <taxon>Bacteria</taxon>
        <taxon>Bacillati</taxon>
        <taxon>Bacillota</taxon>
        <taxon>Bacilli</taxon>
        <taxon>Bacillales</taxon>
        <taxon>Paenibacillaceae</taxon>
        <taxon>Paenibacillus</taxon>
    </lineage>
</organism>
<dbReference type="PROSITE" id="PS50297">
    <property type="entry name" value="ANK_REP_REGION"/>
    <property type="match status" value="1"/>
</dbReference>
<dbReference type="InterPro" id="IPR036770">
    <property type="entry name" value="Ankyrin_rpt-contain_sf"/>
</dbReference>
<dbReference type="Proteomes" id="UP000245202">
    <property type="component" value="Unassembled WGS sequence"/>
</dbReference>
<dbReference type="InterPro" id="IPR002110">
    <property type="entry name" value="Ankyrin_rpt"/>
</dbReference>
<dbReference type="PANTHER" id="PTHR24198:SF165">
    <property type="entry name" value="ANKYRIN REPEAT-CONTAINING PROTEIN-RELATED"/>
    <property type="match status" value="1"/>
</dbReference>
<evidence type="ECO:0000313" key="5">
    <source>
        <dbReference type="Proteomes" id="UP000245202"/>
    </source>
</evidence>
<dbReference type="SMART" id="SM00248">
    <property type="entry name" value="ANK"/>
    <property type="match status" value="4"/>
</dbReference>
<keyword evidence="2 3" id="KW-0040">ANK repeat</keyword>
<dbReference type="SUPFAM" id="SSF48403">
    <property type="entry name" value="Ankyrin repeat"/>
    <property type="match status" value="1"/>
</dbReference>
<dbReference type="PROSITE" id="PS50088">
    <property type="entry name" value="ANK_REPEAT"/>
    <property type="match status" value="1"/>
</dbReference>
<comment type="caution">
    <text evidence="4">The sequence shown here is derived from an EMBL/GenBank/DDBJ whole genome shotgun (WGS) entry which is preliminary data.</text>
</comment>
<dbReference type="AlphaFoldDB" id="A0A2R5ESV5"/>
<gene>
    <name evidence="4" type="ORF">PAT3040_04444</name>
</gene>
<dbReference type="EMBL" id="BDQX01000278">
    <property type="protein sequence ID" value="GBG09776.1"/>
    <property type="molecule type" value="Genomic_DNA"/>
</dbReference>
<keyword evidence="5" id="KW-1185">Reference proteome</keyword>
<protein>
    <submittedName>
        <fullName evidence="4">Uncharacterized protein</fullName>
    </submittedName>
</protein>
<accession>A0A2R5ESV5</accession>
<name>A0A2R5ESV5_9BACL</name>
<dbReference type="Pfam" id="PF12796">
    <property type="entry name" value="Ank_2"/>
    <property type="match status" value="2"/>
</dbReference>